<keyword evidence="7 9" id="KW-0482">Metalloprotease</keyword>
<dbReference type="Proteomes" id="UP000253769">
    <property type="component" value="Unassembled WGS sequence"/>
</dbReference>
<dbReference type="Pfam" id="PF01427">
    <property type="entry name" value="Peptidase_M15"/>
    <property type="match status" value="1"/>
</dbReference>
<keyword evidence="3 9" id="KW-0479">Metal-binding</keyword>
<dbReference type="GO" id="GO:0008270">
    <property type="term" value="F:zinc ion binding"/>
    <property type="evidence" value="ECO:0007669"/>
    <property type="project" value="UniProtKB-UniRule"/>
</dbReference>
<dbReference type="PIRSF" id="PIRSF026671">
    <property type="entry name" value="AA_dipeptidase"/>
    <property type="match status" value="1"/>
</dbReference>
<evidence type="ECO:0000313" key="11">
    <source>
        <dbReference type="EMBL" id="RDE18421.1"/>
    </source>
</evidence>
<feature type="binding site" evidence="9">
    <location>
        <position position="139"/>
    </location>
    <ligand>
        <name>Zn(2+)</name>
        <dbReference type="ChEBI" id="CHEBI:29105"/>
        <note>catalytic</note>
    </ligand>
</feature>
<comment type="caution">
    <text evidence="11">The sequence shown here is derived from an EMBL/GenBank/DDBJ whole genome shotgun (WGS) entry which is preliminary data.</text>
</comment>
<evidence type="ECO:0000256" key="3">
    <source>
        <dbReference type="ARBA" id="ARBA00022723"/>
    </source>
</evidence>
<name>A0A369WAV0_9GAMM</name>
<organism evidence="11 12">
    <name type="scientific">Motiliproteus coralliicola</name>
    <dbReference type="NCBI Taxonomy" id="2283196"/>
    <lineage>
        <taxon>Bacteria</taxon>
        <taxon>Pseudomonadati</taxon>
        <taxon>Pseudomonadota</taxon>
        <taxon>Gammaproteobacteria</taxon>
        <taxon>Oceanospirillales</taxon>
        <taxon>Oceanospirillaceae</taxon>
        <taxon>Motiliproteus</taxon>
    </lineage>
</organism>
<dbReference type="EMBL" id="QQOH01000005">
    <property type="protein sequence ID" value="RDE18421.1"/>
    <property type="molecule type" value="Genomic_DNA"/>
</dbReference>
<dbReference type="GO" id="GO:0071555">
    <property type="term" value="P:cell wall organization"/>
    <property type="evidence" value="ECO:0007669"/>
    <property type="project" value="UniProtKB-KW"/>
</dbReference>
<comment type="catalytic activity">
    <reaction evidence="1 9 10">
        <text>D-alanyl-D-alanine + H2O = 2 D-alanine</text>
        <dbReference type="Rhea" id="RHEA:20661"/>
        <dbReference type="ChEBI" id="CHEBI:15377"/>
        <dbReference type="ChEBI" id="CHEBI:57416"/>
        <dbReference type="ChEBI" id="CHEBI:57822"/>
        <dbReference type="EC" id="3.4.13.22"/>
    </reaction>
</comment>
<keyword evidence="5 9" id="KW-0862">Zinc</keyword>
<dbReference type="GO" id="GO:0160237">
    <property type="term" value="F:D-Ala-D-Ala dipeptidase activity"/>
    <property type="evidence" value="ECO:0007669"/>
    <property type="project" value="UniProtKB-EC"/>
</dbReference>
<comment type="cofactor">
    <cofactor evidence="9">
        <name>Zn(2+)</name>
        <dbReference type="ChEBI" id="CHEBI:29105"/>
    </cofactor>
    <text evidence="9">Binds 1 zinc ion per subunit.</text>
</comment>
<keyword evidence="12" id="KW-1185">Reference proteome</keyword>
<dbReference type="OrthoDB" id="9801430at2"/>
<evidence type="ECO:0000256" key="1">
    <source>
        <dbReference type="ARBA" id="ARBA00001362"/>
    </source>
</evidence>
<evidence type="ECO:0000256" key="9">
    <source>
        <dbReference type="HAMAP-Rule" id="MF_01924"/>
    </source>
</evidence>
<dbReference type="CDD" id="cd14843">
    <property type="entry name" value="D-Ala-D-Ala_dipeptidase_like"/>
    <property type="match status" value="1"/>
</dbReference>
<keyword evidence="6 9" id="KW-0224">Dipeptidase</keyword>
<dbReference type="GO" id="GO:0008237">
    <property type="term" value="F:metallopeptidase activity"/>
    <property type="evidence" value="ECO:0007669"/>
    <property type="project" value="UniProtKB-KW"/>
</dbReference>
<feature type="site" description="Transition state stabilizer" evidence="9">
    <location>
        <position position="90"/>
    </location>
</feature>
<dbReference type="RefSeq" id="WP_114696998.1">
    <property type="nucleotide sequence ID" value="NZ_QQOH01000005.1"/>
</dbReference>
<dbReference type="PANTHER" id="PTHR43126:SF2">
    <property type="entry name" value="D-ALANYL-D-ALANINE DIPEPTIDASE"/>
    <property type="match status" value="1"/>
</dbReference>
<evidence type="ECO:0000256" key="2">
    <source>
        <dbReference type="ARBA" id="ARBA00022670"/>
    </source>
</evidence>
<dbReference type="PANTHER" id="PTHR43126">
    <property type="entry name" value="D-ALANYL-D-ALANINE DIPEPTIDASE"/>
    <property type="match status" value="1"/>
</dbReference>
<evidence type="ECO:0000256" key="5">
    <source>
        <dbReference type="ARBA" id="ARBA00022833"/>
    </source>
</evidence>
<evidence type="ECO:0000256" key="7">
    <source>
        <dbReference type="ARBA" id="ARBA00023049"/>
    </source>
</evidence>
<gene>
    <name evidence="9" type="primary">ddpX</name>
    <name evidence="11" type="ORF">DV711_17375</name>
</gene>
<dbReference type="Gene3D" id="3.30.1380.10">
    <property type="match status" value="1"/>
</dbReference>
<dbReference type="GO" id="GO:0006508">
    <property type="term" value="P:proteolysis"/>
    <property type="evidence" value="ECO:0007669"/>
    <property type="project" value="UniProtKB-KW"/>
</dbReference>
<dbReference type="InterPro" id="IPR000755">
    <property type="entry name" value="A_A_dipeptidase"/>
</dbReference>
<reference evidence="11 12" key="1">
    <citation type="submission" date="2018-07" db="EMBL/GenBank/DDBJ databases">
        <title>Motiliproteus coralliicola sp. nov., a bacterium isolated from Coral.</title>
        <authorList>
            <person name="Wang G."/>
        </authorList>
    </citation>
    <scope>NUCLEOTIDE SEQUENCE [LARGE SCALE GENOMIC DNA]</scope>
    <source>
        <strain evidence="11 12">C34</strain>
    </source>
</reference>
<feature type="binding site" evidence="9">
    <location>
        <position position="146"/>
    </location>
    <ligand>
        <name>Zn(2+)</name>
        <dbReference type="ChEBI" id="CHEBI:29105"/>
        <note>catalytic</note>
    </ligand>
</feature>
<dbReference type="SUPFAM" id="SSF55166">
    <property type="entry name" value="Hedgehog/DD-peptidase"/>
    <property type="match status" value="1"/>
</dbReference>
<evidence type="ECO:0000256" key="4">
    <source>
        <dbReference type="ARBA" id="ARBA00022801"/>
    </source>
</evidence>
<dbReference type="HAMAP" id="MF_01924">
    <property type="entry name" value="A_A_dipeptidase"/>
    <property type="match status" value="1"/>
</dbReference>
<protein>
    <recommendedName>
        <fullName evidence="9 10">D-alanyl-D-alanine dipeptidase</fullName>
        <shortName evidence="9 10">D-Ala-D-Ala dipeptidase</shortName>
        <ecNumber evidence="9 10">3.4.13.22</ecNumber>
    </recommendedName>
</protein>
<accession>A0A369WAV0</accession>
<dbReference type="InterPro" id="IPR009045">
    <property type="entry name" value="Zn_M74/Hedgehog-like"/>
</dbReference>
<evidence type="ECO:0000256" key="6">
    <source>
        <dbReference type="ARBA" id="ARBA00022997"/>
    </source>
</evidence>
<comment type="function">
    <text evidence="9 10">Catalyzes hydrolysis of the D-alanyl-D-alanine dipeptide.</text>
</comment>
<evidence type="ECO:0000256" key="8">
    <source>
        <dbReference type="ARBA" id="ARBA00023316"/>
    </source>
</evidence>
<dbReference type="AlphaFoldDB" id="A0A369WAV0"/>
<feature type="binding site" evidence="9">
    <location>
        <position position="213"/>
    </location>
    <ligand>
        <name>Zn(2+)</name>
        <dbReference type="ChEBI" id="CHEBI:29105"/>
        <note>catalytic</note>
    </ligand>
</feature>
<proteinExistence type="inferred from homology"/>
<evidence type="ECO:0000256" key="10">
    <source>
        <dbReference type="PIRNR" id="PIRNR026671"/>
    </source>
</evidence>
<keyword evidence="2 9" id="KW-0645">Protease</keyword>
<comment type="similarity">
    <text evidence="9 10">Belongs to the peptidase M15D family.</text>
</comment>
<keyword evidence="4 9" id="KW-0378">Hydrolase</keyword>
<keyword evidence="8 10" id="KW-0961">Cell wall biogenesis/degradation</keyword>
<evidence type="ECO:0000313" key="12">
    <source>
        <dbReference type="Proteomes" id="UP000253769"/>
    </source>
</evidence>
<dbReference type="EC" id="3.4.13.22" evidence="9 10"/>
<sequence length="257" mass="28835">MNRLLEQAIPEIPQPDWQRVSQIPIVECGDGLQPMSLAPEPICTYPAYFKMGIPGAPAECHLRLGVYTRLIQAAQQLPSGIRLVVLDGWRPYPVQQHLYDTLVNLMEHSLPNLTTEQLHAKARDLVSPPSNEVDAPSPHLTGGSVDITLADRYGQLLDMGTRFDEASPLSFTASFEKQNDLTPAQQQARDNRRLLYNVMVQSGFTNLPSEWWHFDYGNQLWAWCSGNSHAIYGTTHPESLEAMWQQQLNKQAGKDGS</sequence>
<feature type="active site" description="Proton donor/acceptor" evidence="9">
    <location>
        <position position="210"/>
    </location>
</feature>